<dbReference type="Gene3D" id="1.10.1200.10">
    <property type="entry name" value="ACP-like"/>
    <property type="match status" value="1"/>
</dbReference>
<dbReference type="InterPro" id="IPR036736">
    <property type="entry name" value="ACP-like_sf"/>
</dbReference>
<evidence type="ECO:0000313" key="2">
    <source>
        <dbReference type="EMBL" id="QNQ90622.1"/>
    </source>
</evidence>
<protein>
    <submittedName>
        <fullName evidence="2">Acyl carrier protein</fullName>
    </submittedName>
</protein>
<keyword evidence="3" id="KW-1185">Reference proteome</keyword>
<dbReference type="Proteomes" id="UP000516320">
    <property type="component" value="Chromosome"/>
</dbReference>
<dbReference type="Pfam" id="PF00550">
    <property type="entry name" value="PP-binding"/>
    <property type="match status" value="1"/>
</dbReference>
<organism evidence="2 3">
    <name type="scientific">Corynebacterium poyangense</name>
    <dbReference type="NCBI Taxonomy" id="2684405"/>
    <lineage>
        <taxon>Bacteria</taxon>
        <taxon>Bacillati</taxon>
        <taxon>Actinomycetota</taxon>
        <taxon>Actinomycetes</taxon>
        <taxon>Mycobacteriales</taxon>
        <taxon>Corynebacteriaceae</taxon>
        <taxon>Corynebacterium</taxon>
    </lineage>
</organism>
<dbReference type="EMBL" id="CP046884">
    <property type="protein sequence ID" value="QNQ90622.1"/>
    <property type="molecule type" value="Genomic_DNA"/>
</dbReference>
<evidence type="ECO:0000259" key="1">
    <source>
        <dbReference type="PROSITE" id="PS50075"/>
    </source>
</evidence>
<name>A0A7H0SPZ7_9CORY</name>
<proteinExistence type="predicted"/>
<dbReference type="InterPro" id="IPR009081">
    <property type="entry name" value="PP-bd_ACP"/>
</dbReference>
<dbReference type="PROSITE" id="PS50075">
    <property type="entry name" value="CARRIER"/>
    <property type="match status" value="1"/>
</dbReference>
<evidence type="ECO:0000313" key="3">
    <source>
        <dbReference type="Proteomes" id="UP000516320"/>
    </source>
</evidence>
<feature type="domain" description="Carrier" evidence="1">
    <location>
        <begin position="16"/>
        <end position="94"/>
    </location>
</feature>
<accession>A0A7H0SPZ7</accession>
<reference evidence="2 3" key="1">
    <citation type="submission" date="2019-12" db="EMBL/GenBank/DDBJ databases">
        <title>Corynebacterium sp. nov., isolated from feces of the Anser Albifrons in China.</title>
        <authorList>
            <person name="Liu Q."/>
        </authorList>
    </citation>
    <scope>NUCLEOTIDE SEQUENCE [LARGE SCALE GENOMIC DNA]</scope>
    <source>
        <strain evidence="2 3">4H37-19</strain>
    </source>
</reference>
<dbReference type="KEGG" id="cpoy:GP475_08200"/>
<gene>
    <name evidence="2" type="ORF">GP475_08200</name>
</gene>
<dbReference type="AlphaFoldDB" id="A0A7H0SPZ7"/>
<sequence>MLLLMTSIDSPDSGIERRTADLKTLAGILQDTTGVDASEITPDTNLVEDLHISSLSLIETTVRAEEALGVQLEDEHVLSFNTVGDFLDYVDGLRVLSAREKTGAQ</sequence>
<dbReference type="SUPFAM" id="SSF47336">
    <property type="entry name" value="ACP-like"/>
    <property type="match status" value="1"/>
</dbReference>